<gene>
    <name evidence="4" type="ORF">COX04_01055</name>
</gene>
<dbReference type="Proteomes" id="UP000230759">
    <property type="component" value="Unassembled WGS sequence"/>
</dbReference>
<dbReference type="InterPro" id="IPR028098">
    <property type="entry name" value="Glyco_trans_4-like_N"/>
</dbReference>
<evidence type="ECO:0008006" key="6">
    <source>
        <dbReference type="Google" id="ProtNLM"/>
    </source>
</evidence>
<dbReference type="EMBL" id="PCSV01000026">
    <property type="protein sequence ID" value="PIP57149.1"/>
    <property type="molecule type" value="Genomic_DNA"/>
</dbReference>
<dbReference type="Pfam" id="PF00534">
    <property type="entry name" value="Glycos_transf_1"/>
    <property type="match status" value="1"/>
</dbReference>
<evidence type="ECO:0000313" key="5">
    <source>
        <dbReference type="Proteomes" id="UP000230759"/>
    </source>
</evidence>
<evidence type="ECO:0000256" key="1">
    <source>
        <dbReference type="ARBA" id="ARBA00022679"/>
    </source>
</evidence>
<proteinExistence type="predicted"/>
<evidence type="ECO:0000259" key="2">
    <source>
        <dbReference type="Pfam" id="PF00534"/>
    </source>
</evidence>
<feature type="domain" description="Glycosyl transferase family 1" evidence="2">
    <location>
        <begin position="164"/>
        <end position="315"/>
    </location>
</feature>
<evidence type="ECO:0000313" key="4">
    <source>
        <dbReference type="EMBL" id="PIP57149.1"/>
    </source>
</evidence>
<reference evidence="4 5" key="1">
    <citation type="submission" date="2017-09" db="EMBL/GenBank/DDBJ databases">
        <title>Depth-based differentiation of microbial function through sediment-hosted aquifers and enrichment of novel symbionts in the deep terrestrial subsurface.</title>
        <authorList>
            <person name="Probst A.J."/>
            <person name="Ladd B."/>
            <person name="Jarett J.K."/>
            <person name="Geller-Mcgrath D.E."/>
            <person name="Sieber C.M."/>
            <person name="Emerson J.B."/>
            <person name="Anantharaman K."/>
            <person name="Thomas B.C."/>
            <person name="Malmstrom R."/>
            <person name="Stieglmeier M."/>
            <person name="Klingl A."/>
            <person name="Woyke T."/>
            <person name="Ryan C.M."/>
            <person name="Banfield J.F."/>
        </authorList>
    </citation>
    <scope>NUCLEOTIDE SEQUENCE [LARGE SCALE GENOMIC DNA]</scope>
    <source>
        <strain evidence="4">CG22_combo_CG10-13_8_21_14_all_45_10</strain>
    </source>
</reference>
<dbReference type="InterPro" id="IPR001296">
    <property type="entry name" value="Glyco_trans_1"/>
</dbReference>
<comment type="caution">
    <text evidence="4">The sequence shown here is derived from an EMBL/GenBank/DDBJ whole genome shotgun (WGS) entry which is preliminary data.</text>
</comment>
<dbReference type="SUPFAM" id="SSF53756">
    <property type="entry name" value="UDP-Glycosyltransferase/glycogen phosphorylase"/>
    <property type="match status" value="1"/>
</dbReference>
<evidence type="ECO:0000259" key="3">
    <source>
        <dbReference type="Pfam" id="PF13439"/>
    </source>
</evidence>
<dbReference type="Pfam" id="PF13439">
    <property type="entry name" value="Glyco_transf_4"/>
    <property type="match status" value="1"/>
</dbReference>
<dbReference type="AlphaFoldDB" id="A0A2H0BHW7"/>
<dbReference type="PANTHER" id="PTHR46401">
    <property type="entry name" value="GLYCOSYLTRANSFERASE WBBK-RELATED"/>
    <property type="match status" value="1"/>
</dbReference>
<dbReference type="Gene3D" id="3.40.50.2000">
    <property type="entry name" value="Glycogen Phosphorylase B"/>
    <property type="match status" value="2"/>
</dbReference>
<protein>
    <recommendedName>
        <fullName evidence="6">Glycosyl transferase family 1 domain-containing protein</fullName>
    </recommendedName>
</protein>
<dbReference type="GO" id="GO:0016757">
    <property type="term" value="F:glycosyltransferase activity"/>
    <property type="evidence" value="ECO:0007669"/>
    <property type="project" value="InterPro"/>
</dbReference>
<organism evidence="4 5">
    <name type="scientific">Candidatus Woesebacteria bacterium CG22_combo_CG10-13_8_21_14_all_45_10</name>
    <dbReference type="NCBI Taxonomy" id="1975060"/>
    <lineage>
        <taxon>Bacteria</taxon>
        <taxon>Candidatus Woeseibacteriota</taxon>
    </lineage>
</organism>
<feature type="domain" description="Glycosyltransferase subfamily 4-like N-terminal" evidence="3">
    <location>
        <begin position="16"/>
        <end position="156"/>
    </location>
</feature>
<accession>A0A2H0BHW7</accession>
<sequence length="336" mass="37973">MKIAFLNIYQGLINRGAETFVKEVSERLAKDHEVKIFSGKKIPPARWSVLWRLFIDPQGLIIAWFTLKCLPEIWREKYDVVIPVNGGWQAGLVRLATWLYGGKMVVSGQSGMGWDDRNNLWCFPDAFVPISSSASRWAGKVNPFVKVKYIPNGVNFNKFKPGEEKINFFLKKPIILCVAALAKSKRIDLVIKAVAKLENVSLLVVGKGPEKDKLQALGTRLLGTRFEINNFDYEEMPAVYRSADLFTLVSEPYYSFENVLVEAMATGLGVVANNDPIRREIVGKAGILVNPKKVQEYSLSLKKALEADWSGKPRKQAAKFDWDKTAQKYEELIKKL</sequence>
<dbReference type="PANTHER" id="PTHR46401:SF2">
    <property type="entry name" value="GLYCOSYLTRANSFERASE WBBK-RELATED"/>
    <property type="match status" value="1"/>
</dbReference>
<name>A0A2H0BHW7_9BACT</name>
<dbReference type="GO" id="GO:0009103">
    <property type="term" value="P:lipopolysaccharide biosynthetic process"/>
    <property type="evidence" value="ECO:0007669"/>
    <property type="project" value="TreeGrafter"/>
</dbReference>
<keyword evidence="1" id="KW-0808">Transferase</keyword>